<keyword evidence="6" id="KW-1185">Reference proteome</keyword>
<keyword evidence="3" id="KW-0949">S-adenosyl-L-methionine</keyword>
<dbReference type="GO" id="GO:0008168">
    <property type="term" value="F:methyltransferase activity"/>
    <property type="evidence" value="ECO:0007669"/>
    <property type="project" value="UniProtKB-KW"/>
</dbReference>
<reference evidence="5 6" key="1">
    <citation type="submission" date="2020-04" db="EMBL/GenBank/DDBJ databases">
        <authorList>
            <person name="Klaysubun C."/>
            <person name="Duangmal K."/>
            <person name="Lipun K."/>
        </authorList>
    </citation>
    <scope>NUCLEOTIDE SEQUENCE [LARGE SCALE GENOMIC DNA]</scope>
    <source>
        <strain evidence="5 6">DSM 45300</strain>
    </source>
</reference>
<dbReference type="InterPro" id="IPR029063">
    <property type="entry name" value="SAM-dependent_MTases_sf"/>
</dbReference>
<dbReference type="AlphaFoldDB" id="A0A848DNR7"/>
<feature type="domain" description="Methyltransferase type 12" evidence="4">
    <location>
        <begin position="26"/>
        <end position="123"/>
    </location>
</feature>
<dbReference type="Proteomes" id="UP000586918">
    <property type="component" value="Unassembled WGS sequence"/>
</dbReference>
<evidence type="ECO:0000313" key="5">
    <source>
        <dbReference type="EMBL" id="NMH94185.1"/>
    </source>
</evidence>
<evidence type="ECO:0000313" key="6">
    <source>
        <dbReference type="Proteomes" id="UP000586918"/>
    </source>
</evidence>
<comment type="caution">
    <text evidence="5">The sequence shown here is derived from an EMBL/GenBank/DDBJ whole genome shotgun (WGS) entry which is preliminary data.</text>
</comment>
<accession>A0A848DNR7</accession>
<keyword evidence="2 5" id="KW-0808">Transferase</keyword>
<evidence type="ECO:0000256" key="2">
    <source>
        <dbReference type="ARBA" id="ARBA00022679"/>
    </source>
</evidence>
<dbReference type="EMBL" id="JAAXKZ010000099">
    <property type="protein sequence ID" value="NMH94185.1"/>
    <property type="molecule type" value="Genomic_DNA"/>
</dbReference>
<dbReference type="Gene3D" id="3.40.50.150">
    <property type="entry name" value="Vaccinia Virus protein VP39"/>
    <property type="match status" value="1"/>
</dbReference>
<dbReference type="GO" id="GO:0032259">
    <property type="term" value="P:methylation"/>
    <property type="evidence" value="ECO:0007669"/>
    <property type="project" value="UniProtKB-KW"/>
</dbReference>
<dbReference type="SUPFAM" id="SSF53335">
    <property type="entry name" value="S-adenosyl-L-methionine-dependent methyltransferases"/>
    <property type="match status" value="1"/>
</dbReference>
<dbReference type="InterPro" id="IPR013217">
    <property type="entry name" value="Methyltransf_12"/>
</dbReference>
<name>A0A848DNR7_9PSEU</name>
<dbReference type="PANTHER" id="PTHR43464">
    <property type="entry name" value="METHYLTRANSFERASE"/>
    <property type="match status" value="1"/>
</dbReference>
<keyword evidence="1 5" id="KW-0489">Methyltransferase</keyword>
<protein>
    <submittedName>
        <fullName evidence="5">Class I SAM-dependent methyltransferase</fullName>
    </submittedName>
</protein>
<evidence type="ECO:0000256" key="3">
    <source>
        <dbReference type="ARBA" id="ARBA00022691"/>
    </source>
</evidence>
<organism evidence="5 6">
    <name type="scientific">Pseudonocardia bannensis</name>
    <dbReference type="NCBI Taxonomy" id="630973"/>
    <lineage>
        <taxon>Bacteria</taxon>
        <taxon>Bacillati</taxon>
        <taxon>Actinomycetota</taxon>
        <taxon>Actinomycetes</taxon>
        <taxon>Pseudonocardiales</taxon>
        <taxon>Pseudonocardiaceae</taxon>
        <taxon>Pseudonocardia</taxon>
    </lineage>
</organism>
<gene>
    <name evidence="5" type="ORF">HF519_21915</name>
</gene>
<sequence length="265" mass="28133">MSLGFLEGAANWLAELTRDRPVRRILDIGSGPGVGSCVLASAFPGAVIGAVDGSAPLLERASARAARLGLGERLVVTQQDLPDGLDLLEPADIVWASRVVHHLGDQEAAVRRMAALVRPGGVLAIAEGGLSLRSLPRDIGIGRPGLEARLDVAQQDWFSEMRAAQPGAASTAEHWPGILADAGLTPCGTRSFLVDHTAPLDARTRAVVVGWWGGIRERLADQISAEDRATVERLLDPQDEEGLYRRPDLFVLMATTVHAGRATTP</sequence>
<proteinExistence type="predicted"/>
<evidence type="ECO:0000256" key="1">
    <source>
        <dbReference type="ARBA" id="ARBA00022603"/>
    </source>
</evidence>
<dbReference type="PANTHER" id="PTHR43464:SF19">
    <property type="entry name" value="UBIQUINONE BIOSYNTHESIS O-METHYLTRANSFERASE, MITOCHONDRIAL"/>
    <property type="match status" value="1"/>
</dbReference>
<dbReference type="Pfam" id="PF08242">
    <property type="entry name" value="Methyltransf_12"/>
    <property type="match status" value="1"/>
</dbReference>
<dbReference type="CDD" id="cd02440">
    <property type="entry name" value="AdoMet_MTases"/>
    <property type="match status" value="1"/>
</dbReference>
<evidence type="ECO:0000259" key="4">
    <source>
        <dbReference type="Pfam" id="PF08242"/>
    </source>
</evidence>